<evidence type="ECO:0000256" key="1">
    <source>
        <dbReference type="SAM" id="MobiDB-lite"/>
    </source>
</evidence>
<evidence type="ECO:0000259" key="2">
    <source>
        <dbReference type="Pfam" id="PF24747"/>
    </source>
</evidence>
<evidence type="ECO:0000313" key="4">
    <source>
        <dbReference type="Proteomes" id="UP001280121"/>
    </source>
</evidence>
<evidence type="ECO:0000313" key="3">
    <source>
        <dbReference type="EMBL" id="KAK2653329.1"/>
    </source>
</evidence>
<name>A0AAD9X5U1_9ROSI</name>
<dbReference type="PANTHER" id="PTHR33177">
    <property type="entry name" value="PUTATIVE-RELATED"/>
    <property type="match status" value="1"/>
</dbReference>
<dbReference type="InterPro" id="IPR055281">
    <property type="entry name" value="GIR1-2/SIED1"/>
</dbReference>
<dbReference type="EMBL" id="JANJYI010000004">
    <property type="protein sequence ID" value="KAK2653329.1"/>
    <property type="molecule type" value="Genomic_DNA"/>
</dbReference>
<dbReference type="Pfam" id="PF24747">
    <property type="entry name" value="Zn-ribbon_GIR1"/>
    <property type="match status" value="1"/>
</dbReference>
<keyword evidence="4" id="KW-1185">Reference proteome</keyword>
<reference evidence="3" key="1">
    <citation type="journal article" date="2023" name="Plant J.">
        <title>Genome sequences and population genomics provide insights into the demographic history, inbreeding, and mutation load of two 'living fossil' tree species of Dipteronia.</title>
        <authorList>
            <person name="Feng Y."/>
            <person name="Comes H.P."/>
            <person name="Chen J."/>
            <person name="Zhu S."/>
            <person name="Lu R."/>
            <person name="Zhang X."/>
            <person name="Li P."/>
            <person name="Qiu J."/>
            <person name="Olsen K.M."/>
            <person name="Qiu Y."/>
        </authorList>
    </citation>
    <scope>NUCLEOTIDE SEQUENCE</scope>
    <source>
        <strain evidence="3">KIB01</strain>
    </source>
</reference>
<sequence length="112" mass="12452">MSRSSNSPKLELRLNLSPPRNRDHQKVIQSPNGSVSSWEMSPEGSCLSSEPEDTTMHYASNPDTATSMVLAGCPRCFMYVMSSDVDPKCPKCKSNVLLDFLNDDNNPKKTRN</sequence>
<organism evidence="3 4">
    <name type="scientific">Dipteronia dyeriana</name>
    <dbReference type="NCBI Taxonomy" id="168575"/>
    <lineage>
        <taxon>Eukaryota</taxon>
        <taxon>Viridiplantae</taxon>
        <taxon>Streptophyta</taxon>
        <taxon>Embryophyta</taxon>
        <taxon>Tracheophyta</taxon>
        <taxon>Spermatophyta</taxon>
        <taxon>Magnoliopsida</taxon>
        <taxon>eudicotyledons</taxon>
        <taxon>Gunneridae</taxon>
        <taxon>Pentapetalae</taxon>
        <taxon>rosids</taxon>
        <taxon>malvids</taxon>
        <taxon>Sapindales</taxon>
        <taxon>Sapindaceae</taxon>
        <taxon>Hippocastanoideae</taxon>
        <taxon>Acereae</taxon>
        <taxon>Dipteronia</taxon>
    </lineage>
</organism>
<accession>A0AAD9X5U1</accession>
<dbReference type="AlphaFoldDB" id="A0AAD9X5U1"/>
<feature type="domain" description="GIR1-like zinc ribbon" evidence="2">
    <location>
        <begin position="66"/>
        <end position="101"/>
    </location>
</feature>
<gene>
    <name evidence="3" type="ORF">Ddye_013185</name>
</gene>
<dbReference type="Proteomes" id="UP001280121">
    <property type="component" value="Unassembled WGS sequence"/>
</dbReference>
<proteinExistence type="predicted"/>
<comment type="caution">
    <text evidence="3">The sequence shown here is derived from an EMBL/GenBank/DDBJ whole genome shotgun (WGS) entry which is preliminary data.</text>
</comment>
<feature type="region of interest" description="Disordered" evidence="1">
    <location>
        <begin position="1"/>
        <end position="52"/>
    </location>
</feature>
<dbReference type="InterPro" id="IPR056440">
    <property type="entry name" value="Zn-ribbon_GIR1"/>
</dbReference>
<dbReference type="PANTHER" id="PTHR33177:SF76">
    <property type="entry name" value="PROTEIN GL2-INTERACTING REPRESSOR 2"/>
    <property type="match status" value="1"/>
</dbReference>
<feature type="compositionally biased region" description="Polar residues" evidence="1">
    <location>
        <begin position="27"/>
        <end position="39"/>
    </location>
</feature>
<protein>
    <recommendedName>
        <fullName evidence="2">GIR1-like zinc ribbon domain-containing protein</fullName>
    </recommendedName>
</protein>